<evidence type="ECO:0000313" key="4">
    <source>
        <dbReference type="Proteomes" id="UP000605986"/>
    </source>
</evidence>
<dbReference type="SUPFAM" id="SSF55729">
    <property type="entry name" value="Acyl-CoA N-acyltransferases (Nat)"/>
    <property type="match status" value="1"/>
</dbReference>
<organism evidence="3 4">
    <name type="scientific">Fusarium austroafricanum</name>
    <dbReference type="NCBI Taxonomy" id="2364996"/>
    <lineage>
        <taxon>Eukaryota</taxon>
        <taxon>Fungi</taxon>
        <taxon>Dikarya</taxon>
        <taxon>Ascomycota</taxon>
        <taxon>Pezizomycotina</taxon>
        <taxon>Sordariomycetes</taxon>
        <taxon>Hypocreomycetidae</taxon>
        <taxon>Hypocreales</taxon>
        <taxon>Nectriaceae</taxon>
        <taxon>Fusarium</taxon>
        <taxon>Fusarium concolor species complex</taxon>
    </lineage>
</organism>
<evidence type="ECO:0000259" key="2">
    <source>
        <dbReference type="Pfam" id="PF22998"/>
    </source>
</evidence>
<dbReference type="GO" id="GO:0016740">
    <property type="term" value="F:transferase activity"/>
    <property type="evidence" value="ECO:0007669"/>
    <property type="project" value="UniProtKB-KW"/>
</dbReference>
<keyword evidence="4" id="KW-1185">Reference proteome</keyword>
<dbReference type="Pfam" id="PF13527">
    <property type="entry name" value="Acetyltransf_9"/>
    <property type="match status" value="1"/>
</dbReference>
<sequence length="378" mass="42960">MASTENLPSVTSPSLIVTNPTDSERENVWKCTHPHWGGALTMEDYIAREYDNLEAPLSRDGGVTSWILTDGNQKPDERLILSSCETYKKRAFVSTKDGNARDGTAHGVASVFTFPECRGRGYARKMLSMIADDLRRRQQKNEGVADFSVLWSDVGPKFYDSVGWKPFRSTYLEFPVTETEPTANSYLKPITFDDIPDLAARDEQLLRDRISSSPQVSAAVLPDAITIQWHIHRENFMCKHIFSRTPTVHGAVYTPPDAPNSRIWAVWTCSFYGMLDQPEKNIVRVMRLVVENENISDETLAKGIQAIASLVQREATKWKCSKVEVWNPEERVQRVTERIQSLGAKFFVRENGNLASLNWFGDSDQNVEWIANERFAWC</sequence>
<name>A0A8H4NRM3_9HYPO</name>
<dbReference type="Proteomes" id="UP000605986">
    <property type="component" value="Unassembled WGS sequence"/>
</dbReference>
<reference evidence="3" key="1">
    <citation type="submission" date="2020-01" db="EMBL/GenBank/DDBJ databases">
        <title>Identification and distribution of gene clusters putatively required for synthesis of sphingolipid metabolism inhibitors in phylogenetically diverse species of the filamentous fungus Fusarium.</title>
        <authorList>
            <person name="Kim H.-S."/>
            <person name="Busman M."/>
            <person name="Brown D.W."/>
            <person name="Divon H."/>
            <person name="Uhlig S."/>
            <person name="Proctor R.H."/>
        </authorList>
    </citation>
    <scope>NUCLEOTIDE SEQUENCE</scope>
    <source>
        <strain evidence="3">NRRL 53441</strain>
    </source>
</reference>
<dbReference type="InterPro" id="IPR053013">
    <property type="entry name" value="LAT"/>
</dbReference>
<dbReference type="OrthoDB" id="2020070at2759"/>
<evidence type="ECO:0000313" key="3">
    <source>
        <dbReference type="EMBL" id="KAF4445110.1"/>
    </source>
</evidence>
<evidence type="ECO:0000256" key="1">
    <source>
        <dbReference type="SAM" id="MobiDB-lite"/>
    </source>
</evidence>
<feature type="domain" description="LYC1 C-terminal" evidence="2">
    <location>
        <begin position="172"/>
        <end position="378"/>
    </location>
</feature>
<comment type="caution">
    <text evidence="3">The sequence shown here is derived from an EMBL/GenBank/DDBJ whole genome shotgun (WGS) entry which is preliminary data.</text>
</comment>
<dbReference type="CDD" id="cd04301">
    <property type="entry name" value="NAT_SF"/>
    <property type="match status" value="1"/>
</dbReference>
<dbReference type="AlphaFoldDB" id="A0A8H4NRM3"/>
<gene>
    <name evidence="3" type="ORF">F53441_10952</name>
</gene>
<dbReference type="Pfam" id="PF22998">
    <property type="entry name" value="GNAT_LYC1-like"/>
    <property type="match status" value="1"/>
</dbReference>
<dbReference type="PANTHER" id="PTHR34815">
    <property type="entry name" value="LYSINE ACETYLTRANSFERASE"/>
    <property type="match status" value="1"/>
</dbReference>
<dbReference type="EMBL" id="JAADJG010000536">
    <property type="protein sequence ID" value="KAF4445110.1"/>
    <property type="molecule type" value="Genomic_DNA"/>
</dbReference>
<keyword evidence="3" id="KW-0808">Transferase</keyword>
<dbReference type="PANTHER" id="PTHR34815:SF4">
    <property type="entry name" value="N-ACETYLTRANSFERASE DOMAIN-CONTAINING PROTEIN"/>
    <property type="match status" value="1"/>
</dbReference>
<dbReference type="Gene3D" id="3.40.630.30">
    <property type="match status" value="1"/>
</dbReference>
<accession>A0A8H4NRM3</accession>
<proteinExistence type="predicted"/>
<dbReference type="InterPro" id="IPR055100">
    <property type="entry name" value="GNAT_LYC1-like"/>
</dbReference>
<protein>
    <submittedName>
        <fullName evidence="3">Lysine acetyltransferase</fullName>
    </submittedName>
</protein>
<dbReference type="InterPro" id="IPR016181">
    <property type="entry name" value="Acyl_CoA_acyltransferase"/>
</dbReference>
<feature type="region of interest" description="Disordered" evidence="1">
    <location>
        <begin position="1"/>
        <end position="21"/>
    </location>
</feature>